<evidence type="ECO:0000256" key="1">
    <source>
        <dbReference type="ARBA" id="ARBA00008675"/>
    </source>
</evidence>
<evidence type="ECO:0000256" key="2">
    <source>
        <dbReference type="ARBA" id="ARBA00022737"/>
    </source>
</evidence>
<dbReference type="Gene3D" id="1.10.8.60">
    <property type="match status" value="1"/>
</dbReference>
<keyword evidence="10" id="KW-1185">Reference proteome</keyword>
<dbReference type="Pfam" id="PF07724">
    <property type="entry name" value="AAA_2"/>
    <property type="match status" value="1"/>
</dbReference>
<dbReference type="InterPro" id="IPR036628">
    <property type="entry name" value="Clp_N_dom_sf"/>
</dbReference>
<dbReference type="PROSITE" id="PS00870">
    <property type="entry name" value="CLPAB_1"/>
    <property type="match status" value="1"/>
</dbReference>
<dbReference type="InterPro" id="IPR018368">
    <property type="entry name" value="ClpA/B_CS1"/>
</dbReference>
<gene>
    <name evidence="9" type="primary">tssH</name>
    <name evidence="9" type="ORF">V2J18_10790</name>
</gene>
<dbReference type="SUPFAM" id="SSF52540">
    <property type="entry name" value="P-loop containing nucleoside triphosphate hydrolases"/>
    <property type="match status" value="2"/>
</dbReference>
<dbReference type="PRINTS" id="PR00300">
    <property type="entry name" value="CLPPROTEASEA"/>
</dbReference>
<dbReference type="InterPro" id="IPR001270">
    <property type="entry name" value="ClpA/B"/>
</dbReference>
<name>A0ABU8D2A6_9GAMM</name>
<dbReference type="Gene3D" id="3.40.50.300">
    <property type="entry name" value="P-loop containing nucleotide triphosphate hydrolases"/>
    <property type="match status" value="3"/>
</dbReference>
<evidence type="ECO:0000256" key="4">
    <source>
        <dbReference type="ARBA" id="ARBA00022840"/>
    </source>
</evidence>
<dbReference type="InterPro" id="IPR017729">
    <property type="entry name" value="ATPase_T6SS_ClpV1"/>
</dbReference>
<dbReference type="InterPro" id="IPR041546">
    <property type="entry name" value="ClpA/ClpB_AAA_lid"/>
</dbReference>
<dbReference type="PROSITE" id="PS51903">
    <property type="entry name" value="CLP_R"/>
    <property type="match status" value="1"/>
</dbReference>
<dbReference type="EMBL" id="JBANDL010000002">
    <property type="protein sequence ID" value="MEI2455161.1"/>
    <property type="molecule type" value="Genomic_DNA"/>
</dbReference>
<keyword evidence="3" id="KW-0547">Nucleotide-binding</keyword>
<feature type="compositionally biased region" description="Basic and acidic residues" evidence="7">
    <location>
        <begin position="523"/>
        <end position="535"/>
    </location>
</feature>
<dbReference type="InterPro" id="IPR003959">
    <property type="entry name" value="ATPase_AAA_core"/>
</dbReference>
<dbReference type="InterPro" id="IPR019489">
    <property type="entry name" value="Clp_ATPase_C"/>
</dbReference>
<dbReference type="Pfam" id="PF10431">
    <property type="entry name" value="ClpB_D2-small"/>
    <property type="match status" value="1"/>
</dbReference>
<evidence type="ECO:0000256" key="5">
    <source>
        <dbReference type="ARBA" id="ARBA00023186"/>
    </source>
</evidence>
<protein>
    <submittedName>
        <fullName evidence="9">Type VI secretion system ATPase TssH</fullName>
    </submittedName>
</protein>
<feature type="domain" description="Clp R" evidence="8">
    <location>
        <begin position="10"/>
        <end position="157"/>
    </location>
</feature>
<keyword evidence="4" id="KW-0067">ATP-binding</keyword>
<dbReference type="CDD" id="cd19499">
    <property type="entry name" value="RecA-like_ClpB_Hsp104-like"/>
    <property type="match status" value="1"/>
</dbReference>
<dbReference type="NCBIfam" id="TIGR03345">
    <property type="entry name" value="VI_ClpV1"/>
    <property type="match status" value="1"/>
</dbReference>
<evidence type="ECO:0000256" key="6">
    <source>
        <dbReference type="PROSITE-ProRule" id="PRU01251"/>
    </source>
</evidence>
<sequence length="906" mass="98064">MTNISRKALYGRLNPFLLGSLESATALCKLRGNPYVELAHWLHQIAHESDSDLHRLSQHFSLDWARLTADLNTALDRLPRGASAIADFSSFIDEAVERAWVYTSLRYEQAQIRSAYLLAGMLNSSSLRQVLCGISGELSKLQPDALLERLPAAVAGSREQPQADAAAAAPPAAPAGAQEKSALARYAVDLTARARSGGIDPVVGRNDEIRQVIDTLMRRRQNNPLLTGEAGVGKTAVVEGLALRLVSGDVPPPLRGVRLCALDLGLLQAGAGVKGEFEQRLRQIVEEVEGSAQPTVLFIDEVHTLIGAGGASGTGDAANLLKPALARGQLRTIGATTWSEYKKHIEKDAALSRRFEAIQVPEPSEPQAEAMLRGLAVRLEAHHGVLLLDDAIAAAVRLSHRYIPARQLPDKAIALLDTACARVALSQHAAPAEVEALRQRIDALEIELHRARREQRIQAGDEARPERLDAELREHRLRLDGLLARWERERELAARIGETRAALERLGDAADTANGDDCSEPGAHADARGGAERSDPARLRAELADVQAQLRELQQPAPLVTAAVDADAVAAVLADWTGIPVGRMVKDEAQAVLVLTETLQRRVLGQGEAMQAIARRVEISRAKLDDPGKPIGCFLLCGPSGVGKTETALALAEALYGGEQNLITLNMSEFQEGHSVATLRGSPPGYVGYGEGGVLTEAVRRRPYSVVLLDEVEKAHPDVLEVFYQVFDKGWMEDGEGRRIDFKNTILILTSNAGDELIAAHRADDAAALAPKLHDELLQIFPAAFLGRLTIVPYRPLDDDTLGRIVRLQLDRIAERMRVQHDIGFVYGEDAVDAIRERCVQRSSGGRVIESVIVDTVLPPISRAVIAAVADGQPLRSVELHDQGGTLAHRFFPTPIDPPHALTDPA</sequence>
<comment type="caution">
    <text evidence="9">The sequence shown here is derived from an EMBL/GenBank/DDBJ whole genome shotgun (WGS) entry which is preliminary data.</text>
</comment>
<dbReference type="InterPro" id="IPR004176">
    <property type="entry name" value="Clp_R_N"/>
</dbReference>
<accession>A0ABU8D2A6</accession>
<dbReference type="CDD" id="cd00009">
    <property type="entry name" value="AAA"/>
    <property type="match status" value="1"/>
</dbReference>
<evidence type="ECO:0000313" key="10">
    <source>
        <dbReference type="Proteomes" id="UP001387215"/>
    </source>
</evidence>
<keyword evidence="5" id="KW-0143">Chaperone</keyword>
<dbReference type="Pfam" id="PF00004">
    <property type="entry name" value="AAA"/>
    <property type="match status" value="1"/>
</dbReference>
<evidence type="ECO:0000256" key="7">
    <source>
        <dbReference type="SAM" id="MobiDB-lite"/>
    </source>
</evidence>
<dbReference type="PANTHER" id="PTHR11638">
    <property type="entry name" value="ATP-DEPENDENT CLP PROTEASE"/>
    <property type="match status" value="1"/>
</dbReference>
<keyword evidence="2 6" id="KW-0677">Repeat</keyword>
<dbReference type="InterPro" id="IPR027417">
    <property type="entry name" value="P-loop_NTPase"/>
</dbReference>
<dbReference type="InterPro" id="IPR003593">
    <property type="entry name" value="AAA+_ATPase"/>
</dbReference>
<dbReference type="Gene3D" id="1.10.1780.10">
    <property type="entry name" value="Clp, N-terminal domain"/>
    <property type="match status" value="1"/>
</dbReference>
<evidence type="ECO:0000313" key="9">
    <source>
        <dbReference type="EMBL" id="MEI2455161.1"/>
    </source>
</evidence>
<reference evidence="9 10" key="1">
    <citation type="submission" date="2024-02" db="EMBL/GenBank/DDBJ databases">
        <title>Lysobacter Genome Sequencing and Mining.</title>
        <authorList>
            <person name="Bierman J."/>
            <person name="Walker M.C."/>
        </authorList>
    </citation>
    <scope>NUCLEOTIDE SEQUENCE [LARGE SCALE GENOMIC DNA]</scope>
    <source>
        <strain evidence="9 10">PB6250</strain>
    </source>
</reference>
<evidence type="ECO:0000259" key="8">
    <source>
        <dbReference type="PROSITE" id="PS51903"/>
    </source>
</evidence>
<feature type="region of interest" description="Disordered" evidence="7">
    <location>
        <begin position="510"/>
        <end position="535"/>
    </location>
</feature>
<dbReference type="Pfam" id="PF17871">
    <property type="entry name" value="AAA_lid_9"/>
    <property type="match status" value="1"/>
</dbReference>
<dbReference type="InterPro" id="IPR050130">
    <property type="entry name" value="ClpA_ClpB"/>
</dbReference>
<comment type="similarity">
    <text evidence="1">Belongs to the ClpA/ClpB family.</text>
</comment>
<organism evidence="9 10">
    <name type="scientific">Lysobacter firmicutimachus</name>
    <dbReference type="NCBI Taxonomy" id="1792846"/>
    <lineage>
        <taxon>Bacteria</taxon>
        <taxon>Pseudomonadati</taxon>
        <taxon>Pseudomonadota</taxon>
        <taxon>Gammaproteobacteria</taxon>
        <taxon>Lysobacterales</taxon>
        <taxon>Lysobacteraceae</taxon>
        <taxon>Lysobacter</taxon>
    </lineage>
</organism>
<evidence type="ECO:0000256" key="3">
    <source>
        <dbReference type="ARBA" id="ARBA00022741"/>
    </source>
</evidence>
<dbReference type="SMART" id="SM01086">
    <property type="entry name" value="ClpB_D2-small"/>
    <property type="match status" value="1"/>
</dbReference>
<dbReference type="SMART" id="SM00382">
    <property type="entry name" value="AAA"/>
    <property type="match status" value="2"/>
</dbReference>
<dbReference type="PANTHER" id="PTHR11638:SF184">
    <property type="entry name" value="ATPASE WITH CHAPERONE ACTIVITY"/>
    <property type="match status" value="1"/>
</dbReference>
<proteinExistence type="inferred from homology"/>
<dbReference type="Proteomes" id="UP001387215">
    <property type="component" value="Unassembled WGS sequence"/>
</dbReference>
<dbReference type="RefSeq" id="WP_064746722.1">
    <property type="nucleotide sequence ID" value="NZ_JBANDL010000002.1"/>
</dbReference>
<dbReference type="SUPFAM" id="SSF81923">
    <property type="entry name" value="Double Clp-N motif"/>
    <property type="match status" value="1"/>
</dbReference>